<reference evidence="3 4" key="1">
    <citation type="submission" date="2021-08" db="EMBL/GenBank/DDBJ databases">
        <authorList>
            <person name="Tuo L."/>
        </authorList>
    </citation>
    <scope>NUCLEOTIDE SEQUENCE [LARGE SCALE GENOMIC DNA]</scope>
    <source>
        <strain evidence="3 4">JCM 31229</strain>
    </source>
</reference>
<dbReference type="PANTHER" id="PTHR41534">
    <property type="entry name" value="BLR3401 PROTEIN"/>
    <property type="match status" value="1"/>
</dbReference>
<dbReference type="Gene3D" id="3.10.450.50">
    <property type="match status" value="1"/>
</dbReference>
<comment type="similarity">
    <text evidence="1">Belongs to the bacterial ring-hydroxylating dioxygenase beta subunit family.</text>
</comment>
<accession>A0ABS7PQS9</accession>
<dbReference type="Pfam" id="PF00866">
    <property type="entry name" value="Ring_hydroxyl_B"/>
    <property type="match status" value="1"/>
</dbReference>
<dbReference type="RefSeq" id="WP_222990802.1">
    <property type="nucleotide sequence ID" value="NZ_JAINVV010000007.1"/>
</dbReference>
<evidence type="ECO:0000313" key="3">
    <source>
        <dbReference type="EMBL" id="MBY8823691.1"/>
    </source>
</evidence>
<evidence type="ECO:0000256" key="1">
    <source>
        <dbReference type="ARBA" id="ARBA00009570"/>
    </source>
</evidence>
<dbReference type="InterPro" id="IPR000391">
    <property type="entry name" value="Rng_hydr_dOase-bsu"/>
</dbReference>
<proteinExistence type="inferred from homology"/>
<dbReference type="PANTHER" id="PTHR41534:SF2">
    <property type="entry name" value="3-PHENYLPROPIONATE_CINNAMIC ACID DIOXYGENASE SUBUNIT BETA"/>
    <property type="match status" value="1"/>
</dbReference>
<evidence type="ECO:0000313" key="4">
    <source>
        <dbReference type="Proteomes" id="UP000706039"/>
    </source>
</evidence>
<comment type="caution">
    <text evidence="3">The sequence shown here is derived from an EMBL/GenBank/DDBJ whole genome shotgun (WGS) entry which is preliminary data.</text>
</comment>
<dbReference type="EMBL" id="JAINVV010000007">
    <property type="protein sequence ID" value="MBY8823691.1"/>
    <property type="molecule type" value="Genomic_DNA"/>
</dbReference>
<protein>
    <recommendedName>
        <fullName evidence="5">Aromatic-ring-hydroxylating dioxygenase subunit beta</fullName>
    </recommendedName>
</protein>
<evidence type="ECO:0008006" key="5">
    <source>
        <dbReference type="Google" id="ProtNLM"/>
    </source>
</evidence>
<keyword evidence="2" id="KW-0560">Oxidoreductase</keyword>
<gene>
    <name evidence="3" type="ORF">K7G82_15405</name>
</gene>
<sequence length="164" mass="18620">MSVDMATAGISMAGAQEFIWREADMLDRLDYREWLKLWTAEGEYIVPIERDVDDHAGALNILHDDAEMREARVKRLLSGFSMSSAPPARTVRTVSRFVMLKTAPERVKLRCAMHIVEYKYDRTRLLAADVTYRLNVTPGGIALDRKIVQLVNSDDAQFGIGYLL</sequence>
<dbReference type="Proteomes" id="UP000706039">
    <property type="component" value="Unassembled WGS sequence"/>
</dbReference>
<dbReference type="InterPro" id="IPR032710">
    <property type="entry name" value="NTF2-like_dom_sf"/>
</dbReference>
<dbReference type="SUPFAM" id="SSF54427">
    <property type="entry name" value="NTF2-like"/>
    <property type="match status" value="1"/>
</dbReference>
<name>A0ABS7PQS9_9SPHN</name>
<organism evidence="3 4">
    <name type="scientific">Sphingomonas colocasiae</name>
    <dbReference type="NCBI Taxonomy" id="1848973"/>
    <lineage>
        <taxon>Bacteria</taxon>
        <taxon>Pseudomonadati</taxon>
        <taxon>Pseudomonadota</taxon>
        <taxon>Alphaproteobacteria</taxon>
        <taxon>Sphingomonadales</taxon>
        <taxon>Sphingomonadaceae</taxon>
        <taxon>Sphingomonas</taxon>
    </lineage>
</organism>
<keyword evidence="4" id="KW-1185">Reference proteome</keyword>
<evidence type="ECO:0000256" key="2">
    <source>
        <dbReference type="ARBA" id="ARBA00023002"/>
    </source>
</evidence>